<gene>
    <name evidence="2" type="ORF">C4B63_7g78</name>
</gene>
<sequence length="663" mass="74733">MDEPLQQWRDQQEMGERHRKPTICFLVRFDAAPLEAADGVFRGAQAFRSPSEIVVPLKMALEEASLTALQSDFMSRTFRRFPQLSNRTVEAFFVSAEEHFMASSTGLGRPYLLRLDACMNGDDTLDSFFTPVATNAPIVYEVIAHWAPEKLTDTVSSHITLEGKEEEENGDALPSDTVLEDTIPAPVVYPFAHRCTYARLIPIQPETPVTDGSTIDEVKAEAPPILNAMRRKEAARMARREMEFVEGTERRKLLEEEHSARGAVAELEEESRIQTVTLLRLMYDEVPECGVNYIQSIAPRQRYPVDTLPLALFPSSVYMKGLSKCAEETARLSHVFATTGISGSAAAPTKHEDTLVAPVPVDKLNTGKIQEETHEAIPCSDSGEELVRHYADLRRDLLLWERTTFRALTTEMRRILEKQKKIDEEIVQRAFLEEVENASILDFDSYVHHYSHEHLLEGRSDTPDTVTNYIPGECKGSSHVASLVFKRPTELPKFPTVQKEVETTVGAEVGATPTTSSLPGAIGTPSPSLPRPRSPRSLLAEEKQFREALERSKTRAKAALEAIALVDRHWNEPVAFKLAKHRLLLDEKGSRNAILAEEMESWENHVKEVKKVEIGWVMKAISARKHLFGPVISEEEKFRADLDEQQERHFAMLLSLHYLGMER</sequence>
<dbReference type="VEuPathDB" id="TriTrypDB:TcCL_NonESM04251"/>
<evidence type="ECO:0000313" key="2">
    <source>
        <dbReference type="EMBL" id="PWV00265.1"/>
    </source>
</evidence>
<feature type="region of interest" description="Disordered" evidence="1">
    <location>
        <begin position="506"/>
        <end position="535"/>
    </location>
</feature>
<dbReference type="VEuPathDB" id="TriTrypDB:TcCLB.506559.360"/>
<name>A0A2V2VVY0_TRYCR</name>
<dbReference type="VEuPathDB" id="TriTrypDB:C4B63_7g78"/>
<dbReference type="VEuPathDB" id="TriTrypDB:TCSYLVIO_003866"/>
<dbReference type="VEuPathDB" id="TriTrypDB:Tc_MARK_446"/>
<dbReference type="AlphaFoldDB" id="A0A2V2VVY0"/>
<evidence type="ECO:0000313" key="3">
    <source>
        <dbReference type="Proteomes" id="UP000246121"/>
    </source>
</evidence>
<dbReference type="VEuPathDB" id="TriTrypDB:TcBrA4_0123590"/>
<dbReference type="EMBL" id="PRFA01000007">
    <property type="protein sequence ID" value="PWV00265.1"/>
    <property type="molecule type" value="Genomic_DNA"/>
</dbReference>
<dbReference type="VEuPathDB" id="TriTrypDB:TCDM_04711"/>
<dbReference type="VEuPathDB" id="TriTrypDB:C3747_25g23"/>
<dbReference type="VEuPathDB" id="TriTrypDB:BCY84_18938"/>
<evidence type="ECO:0000256" key="1">
    <source>
        <dbReference type="SAM" id="MobiDB-lite"/>
    </source>
</evidence>
<proteinExistence type="predicted"/>
<dbReference type="Proteomes" id="UP000246121">
    <property type="component" value="Unassembled WGS sequence"/>
</dbReference>
<protein>
    <submittedName>
        <fullName evidence="2">Uncharacterized protein</fullName>
    </submittedName>
</protein>
<organism evidence="2 3">
    <name type="scientific">Trypanosoma cruzi</name>
    <dbReference type="NCBI Taxonomy" id="5693"/>
    <lineage>
        <taxon>Eukaryota</taxon>
        <taxon>Discoba</taxon>
        <taxon>Euglenozoa</taxon>
        <taxon>Kinetoplastea</taxon>
        <taxon>Metakinetoplastina</taxon>
        <taxon>Trypanosomatida</taxon>
        <taxon>Trypanosomatidae</taxon>
        <taxon>Trypanosoma</taxon>
        <taxon>Schizotrypanum</taxon>
    </lineage>
</organism>
<accession>A0A2V2VVY0</accession>
<dbReference type="VEuPathDB" id="TriTrypDB:TcG_02811"/>
<dbReference type="VEuPathDB" id="TriTrypDB:ECC02_005665"/>
<comment type="caution">
    <text evidence="2">The sequence shown here is derived from an EMBL/GenBank/DDBJ whole genome shotgun (WGS) entry which is preliminary data.</text>
</comment>
<reference evidence="2 3" key="1">
    <citation type="journal article" date="2018" name="Microb. Genom.">
        <title>Expanding an expanded genome: long-read sequencing of Trypanosoma cruzi.</title>
        <authorList>
            <person name="Berna L."/>
            <person name="Rodriguez M."/>
            <person name="Chiribao M.L."/>
            <person name="Parodi-Talice A."/>
            <person name="Pita S."/>
            <person name="Rijo G."/>
            <person name="Alvarez-Valin F."/>
            <person name="Robello C."/>
        </authorList>
    </citation>
    <scope>NUCLEOTIDE SEQUENCE [LARGE SCALE GENOMIC DNA]</scope>
    <source>
        <strain evidence="2 3">Dm28c</strain>
    </source>
</reference>